<dbReference type="PANTHER" id="PTHR43798">
    <property type="entry name" value="MONOACYLGLYCEROL LIPASE"/>
    <property type="match status" value="1"/>
</dbReference>
<protein>
    <submittedName>
        <fullName evidence="2">Pimeloyl-[acyl-carrier protein] methyl ester esterase</fullName>
    </submittedName>
</protein>
<dbReference type="Proteomes" id="UP000256334">
    <property type="component" value="Unassembled WGS sequence"/>
</dbReference>
<accession>A0A3D9DYN8</accession>
<keyword evidence="3" id="KW-1185">Reference proteome</keyword>
<dbReference type="InterPro" id="IPR000073">
    <property type="entry name" value="AB_hydrolase_1"/>
</dbReference>
<dbReference type="InterPro" id="IPR029058">
    <property type="entry name" value="AB_hydrolase_fold"/>
</dbReference>
<dbReference type="GO" id="GO:0016020">
    <property type="term" value="C:membrane"/>
    <property type="evidence" value="ECO:0007669"/>
    <property type="project" value="TreeGrafter"/>
</dbReference>
<comment type="caution">
    <text evidence="2">The sequence shown here is derived from an EMBL/GenBank/DDBJ whole genome shotgun (WGS) entry which is preliminary data.</text>
</comment>
<organism evidence="2 3">
    <name type="scientific">Kushneria indalinina DSM 14324</name>
    <dbReference type="NCBI Taxonomy" id="1122140"/>
    <lineage>
        <taxon>Bacteria</taxon>
        <taxon>Pseudomonadati</taxon>
        <taxon>Pseudomonadota</taxon>
        <taxon>Gammaproteobacteria</taxon>
        <taxon>Oceanospirillales</taxon>
        <taxon>Halomonadaceae</taxon>
        <taxon>Kushneria</taxon>
    </lineage>
</organism>
<proteinExistence type="predicted"/>
<sequence>MSTFDKTTLVLLPGWVLGPRPLAPLARAIERLDPRISVQCPVYPRLKEARLETWLEALDAQLPDNAWLGGWSMGGMLATALAERRGARTPGLITMGASARVMPPAWSEMSVRPRALGSWLDQGRHDVWHLGKRLLATLPRAGARQSATELALLGSMDLRQTLGRLTIPQLHLFGEHDMLIPWPARQAMAECLPPTGQIQMITDAGHGLVIDRTDDTAQAIVAFLNASSRSA</sequence>
<dbReference type="EMBL" id="QRDJ01000006">
    <property type="protein sequence ID" value="REC95821.1"/>
    <property type="molecule type" value="Genomic_DNA"/>
</dbReference>
<evidence type="ECO:0000313" key="2">
    <source>
        <dbReference type="EMBL" id="REC95821.1"/>
    </source>
</evidence>
<name>A0A3D9DYN8_9GAMM</name>
<evidence type="ECO:0000259" key="1">
    <source>
        <dbReference type="Pfam" id="PF12697"/>
    </source>
</evidence>
<dbReference type="RefSeq" id="WP_115852799.1">
    <property type="nucleotide sequence ID" value="NZ_QRDJ01000006.1"/>
</dbReference>
<feature type="domain" description="AB hydrolase-1" evidence="1">
    <location>
        <begin position="9"/>
        <end position="219"/>
    </location>
</feature>
<dbReference type="Pfam" id="PF12697">
    <property type="entry name" value="Abhydrolase_6"/>
    <property type="match status" value="1"/>
</dbReference>
<gene>
    <name evidence="2" type="ORF">C8D72_0486</name>
</gene>
<dbReference type="Gene3D" id="3.40.50.1820">
    <property type="entry name" value="alpha/beta hydrolase"/>
    <property type="match status" value="1"/>
</dbReference>
<dbReference type="AlphaFoldDB" id="A0A3D9DYN8"/>
<dbReference type="PANTHER" id="PTHR43798:SF33">
    <property type="entry name" value="HYDROLASE, PUTATIVE (AFU_ORTHOLOGUE AFUA_2G14860)-RELATED"/>
    <property type="match status" value="1"/>
</dbReference>
<evidence type="ECO:0000313" key="3">
    <source>
        <dbReference type="Proteomes" id="UP000256334"/>
    </source>
</evidence>
<dbReference type="OrthoDB" id="9780744at2"/>
<dbReference type="SUPFAM" id="SSF53474">
    <property type="entry name" value="alpha/beta-Hydrolases"/>
    <property type="match status" value="1"/>
</dbReference>
<reference evidence="2 3" key="1">
    <citation type="submission" date="2018-07" db="EMBL/GenBank/DDBJ databases">
        <title>Genomic Encyclopedia of Type Strains, Phase IV (KMG-IV): sequencing the most valuable type-strain genomes for metagenomic binning, comparative biology and taxonomic classification.</title>
        <authorList>
            <person name="Goeker M."/>
        </authorList>
    </citation>
    <scope>NUCLEOTIDE SEQUENCE [LARGE SCALE GENOMIC DNA]</scope>
    <source>
        <strain evidence="2 3">DSM 14324</strain>
    </source>
</reference>
<dbReference type="InterPro" id="IPR050266">
    <property type="entry name" value="AB_hydrolase_sf"/>
</dbReference>